<evidence type="ECO:0000313" key="3">
    <source>
        <dbReference type="EMBL" id="MBB2995033.1"/>
    </source>
</evidence>
<dbReference type="EMBL" id="JACHVS010000001">
    <property type="protein sequence ID" value="MBB2995033.1"/>
    <property type="molecule type" value="Genomic_DNA"/>
</dbReference>
<feature type="compositionally biased region" description="Basic and acidic residues" evidence="1">
    <location>
        <begin position="28"/>
        <end position="47"/>
    </location>
</feature>
<reference evidence="3 4" key="1">
    <citation type="submission" date="2020-08" db="EMBL/GenBank/DDBJ databases">
        <title>Sequencing the genomes of 1000 actinobacteria strains.</title>
        <authorList>
            <person name="Klenk H.-P."/>
        </authorList>
    </citation>
    <scope>NUCLEOTIDE SEQUENCE [LARGE SCALE GENOMIC DNA]</scope>
    <source>
        <strain evidence="3 4">DSM 22826</strain>
    </source>
</reference>
<keyword evidence="2" id="KW-0472">Membrane</keyword>
<sequence length="63" mass="7011">MQYVEVLAPSIVIALIFWFVIKAVSNVDRSERRAEAEADRARSEHLANKAGRKANNPETGNSL</sequence>
<comment type="caution">
    <text evidence="3">The sequence shown here is derived from an EMBL/GenBank/DDBJ whole genome shotgun (WGS) entry which is preliminary data.</text>
</comment>
<dbReference type="Proteomes" id="UP000523000">
    <property type="component" value="Unassembled WGS sequence"/>
</dbReference>
<organism evidence="3 4">
    <name type="scientific">Paeniglutamicibacter cryotolerans</name>
    <dbReference type="NCBI Taxonomy" id="670079"/>
    <lineage>
        <taxon>Bacteria</taxon>
        <taxon>Bacillati</taxon>
        <taxon>Actinomycetota</taxon>
        <taxon>Actinomycetes</taxon>
        <taxon>Micrococcales</taxon>
        <taxon>Micrococcaceae</taxon>
        <taxon>Paeniglutamicibacter</taxon>
    </lineage>
</organism>
<evidence type="ECO:0000256" key="2">
    <source>
        <dbReference type="SAM" id="Phobius"/>
    </source>
</evidence>
<feature type="transmembrane region" description="Helical" evidence="2">
    <location>
        <begin position="6"/>
        <end position="24"/>
    </location>
</feature>
<proteinExistence type="predicted"/>
<keyword evidence="4" id="KW-1185">Reference proteome</keyword>
<dbReference type="AlphaFoldDB" id="A0A839QHF1"/>
<keyword evidence="2" id="KW-0812">Transmembrane</keyword>
<evidence type="ECO:0000256" key="1">
    <source>
        <dbReference type="SAM" id="MobiDB-lite"/>
    </source>
</evidence>
<feature type="region of interest" description="Disordered" evidence="1">
    <location>
        <begin position="28"/>
        <end position="63"/>
    </location>
</feature>
<evidence type="ECO:0000313" key="4">
    <source>
        <dbReference type="Proteomes" id="UP000523000"/>
    </source>
</evidence>
<dbReference type="RefSeq" id="WP_183510345.1">
    <property type="nucleotide sequence ID" value="NZ_BAABGK010000113.1"/>
</dbReference>
<gene>
    <name evidence="3" type="ORF">E9229_001224</name>
</gene>
<name>A0A839QHF1_9MICC</name>
<keyword evidence="2" id="KW-1133">Transmembrane helix</keyword>
<protein>
    <submittedName>
        <fullName evidence="3">Large-conductance mechanosensitive channel</fullName>
    </submittedName>
</protein>
<accession>A0A839QHF1</accession>